<feature type="compositionally biased region" description="Polar residues" evidence="1">
    <location>
        <begin position="433"/>
        <end position="445"/>
    </location>
</feature>
<feature type="compositionally biased region" description="Low complexity" evidence="1">
    <location>
        <begin position="511"/>
        <end position="568"/>
    </location>
</feature>
<evidence type="ECO:0000313" key="2">
    <source>
        <dbReference type="EMBL" id="KAF8769973.1"/>
    </source>
</evidence>
<dbReference type="Proteomes" id="UP000807504">
    <property type="component" value="Unassembled WGS sequence"/>
</dbReference>
<accession>A0A8T0EBG2</accession>
<dbReference type="EMBL" id="JABXBU010002228">
    <property type="protein sequence ID" value="KAF8769973.1"/>
    <property type="molecule type" value="Genomic_DNA"/>
</dbReference>
<feature type="compositionally biased region" description="Low complexity" evidence="1">
    <location>
        <begin position="175"/>
        <end position="188"/>
    </location>
</feature>
<feature type="region of interest" description="Disordered" evidence="1">
    <location>
        <begin position="358"/>
        <end position="678"/>
    </location>
</feature>
<gene>
    <name evidence="2" type="ORF">HNY73_017556</name>
</gene>
<feature type="compositionally biased region" description="Low complexity" evidence="1">
    <location>
        <begin position="607"/>
        <end position="616"/>
    </location>
</feature>
<feature type="compositionally biased region" description="Basic and acidic residues" evidence="1">
    <location>
        <begin position="386"/>
        <end position="395"/>
    </location>
</feature>
<comment type="caution">
    <text evidence="2">The sequence shown here is derived from an EMBL/GenBank/DDBJ whole genome shotgun (WGS) entry which is preliminary data.</text>
</comment>
<feature type="compositionally biased region" description="Low complexity" evidence="1">
    <location>
        <begin position="446"/>
        <end position="495"/>
    </location>
</feature>
<feature type="compositionally biased region" description="Acidic residues" evidence="1">
    <location>
        <begin position="617"/>
        <end position="629"/>
    </location>
</feature>
<proteinExistence type="predicted"/>
<sequence length="678" mass="74000">MKILPCDVIDFFSCEDRRTSRFCAPKSCKLKNSTWTMSLHSVSLLNPDEEPLVQPGCISFFCCSQKYKAGLWGELIGTGLRRCMEVSRRLFNLHPLTDPVWTFSDTLAFEMRLRCLFVLAVLCAGASAQGYQPPLLLAAPPPPPPQPIVHNSYQPPLPQPQQAAAPPAPFHHLESSAPLSSAPSALSAERTYSTHTQILGSAAASEIEPNKLPSAQEKDNKNDEYVVYYYYYYDNDTATTGNQSNPSLNFDDIPSLENYDERKEPENALTDSVHPKNTSQPRIAPAGVDNTVIRADALPSQPEFQPPPQPVKPVSNVFRYGSNEVPRFPVIPNFVLSETTTIPPTTTTVPTVPAFSDEIFSTTPVPPVSLDEPEDDTLNNVLDSTPDLKDIKEEETTTTTTQEPTTTTEIPTTTTTTEKPRRRPSLGGGSRRQLTNRPSFSSTRNRSPSRGDSSSSSSTTSTTTTTSTPSTRRSFQSNNNRFRSRPGGFRGSSSRTTEASEDKSTTKAVEATTASSTTTTTRSRFGGAATRGRFQSSRSRASSTTRAPASATSATPRTTSRTTSRPRPNLITRNRPARPGFLRPRPGSEPEEPSTTTPAPEEEIETSPEANELSSTAEEEVEETSEEEEGRNLQRRRPADSPLSSDPETEAPWVTDPGPPSVTDPGGLESPLIDNVNL</sequence>
<evidence type="ECO:0000256" key="1">
    <source>
        <dbReference type="SAM" id="MobiDB-lite"/>
    </source>
</evidence>
<dbReference type="AlphaFoldDB" id="A0A8T0EBG2"/>
<evidence type="ECO:0000313" key="3">
    <source>
        <dbReference type="Proteomes" id="UP000807504"/>
    </source>
</evidence>
<name>A0A8T0EBG2_ARGBR</name>
<reference evidence="2" key="2">
    <citation type="submission" date="2020-06" db="EMBL/GenBank/DDBJ databases">
        <authorList>
            <person name="Sheffer M."/>
        </authorList>
    </citation>
    <scope>NUCLEOTIDE SEQUENCE</scope>
</reference>
<protein>
    <submittedName>
        <fullName evidence="2">Uncharacterized protein</fullName>
    </submittedName>
</protein>
<keyword evidence="3" id="KW-1185">Reference proteome</keyword>
<reference evidence="2" key="1">
    <citation type="journal article" date="2020" name="bioRxiv">
        <title>Chromosome-level reference genome of the European wasp spider Argiope bruennichi: a resource for studies on range expansion and evolutionary adaptation.</title>
        <authorList>
            <person name="Sheffer M.M."/>
            <person name="Hoppe A."/>
            <person name="Krehenwinkel H."/>
            <person name="Uhl G."/>
            <person name="Kuss A.W."/>
            <person name="Jensen L."/>
            <person name="Jensen C."/>
            <person name="Gillespie R.G."/>
            <person name="Hoff K.J."/>
            <person name="Prost S."/>
        </authorList>
    </citation>
    <scope>NUCLEOTIDE SEQUENCE</scope>
</reference>
<organism evidence="2 3">
    <name type="scientific">Argiope bruennichi</name>
    <name type="common">Wasp spider</name>
    <name type="synonym">Aranea bruennichi</name>
    <dbReference type="NCBI Taxonomy" id="94029"/>
    <lineage>
        <taxon>Eukaryota</taxon>
        <taxon>Metazoa</taxon>
        <taxon>Ecdysozoa</taxon>
        <taxon>Arthropoda</taxon>
        <taxon>Chelicerata</taxon>
        <taxon>Arachnida</taxon>
        <taxon>Araneae</taxon>
        <taxon>Araneomorphae</taxon>
        <taxon>Entelegynae</taxon>
        <taxon>Araneoidea</taxon>
        <taxon>Araneidae</taxon>
        <taxon>Argiope</taxon>
    </lineage>
</organism>
<feature type="region of interest" description="Disordered" evidence="1">
    <location>
        <begin position="262"/>
        <end position="284"/>
    </location>
</feature>
<feature type="compositionally biased region" description="Low complexity" evidence="1">
    <location>
        <begin position="397"/>
        <end position="417"/>
    </location>
</feature>
<feature type="region of interest" description="Disordered" evidence="1">
    <location>
        <begin position="137"/>
        <end position="191"/>
    </location>
</feature>